<evidence type="ECO:0000256" key="1">
    <source>
        <dbReference type="SAM" id="Phobius"/>
    </source>
</evidence>
<dbReference type="EMBL" id="LAZR01016764">
    <property type="protein sequence ID" value="KKM03102.1"/>
    <property type="molecule type" value="Genomic_DNA"/>
</dbReference>
<feature type="transmembrane region" description="Helical" evidence="1">
    <location>
        <begin position="48"/>
        <end position="66"/>
    </location>
</feature>
<organism evidence="2">
    <name type="scientific">marine sediment metagenome</name>
    <dbReference type="NCBI Taxonomy" id="412755"/>
    <lineage>
        <taxon>unclassified sequences</taxon>
        <taxon>metagenomes</taxon>
        <taxon>ecological metagenomes</taxon>
    </lineage>
</organism>
<keyword evidence="1" id="KW-1133">Transmembrane helix</keyword>
<evidence type="ECO:0000313" key="2">
    <source>
        <dbReference type="EMBL" id="KKM03102.1"/>
    </source>
</evidence>
<reference evidence="2" key="1">
    <citation type="journal article" date="2015" name="Nature">
        <title>Complex archaea that bridge the gap between prokaryotes and eukaryotes.</title>
        <authorList>
            <person name="Spang A."/>
            <person name="Saw J.H."/>
            <person name="Jorgensen S.L."/>
            <person name="Zaremba-Niedzwiedzka K."/>
            <person name="Martijn J."/>
            <person name="Lind A.E."/>
            <person name="van Eijk R."/>
            <person name="Schleper C."/>
            <person name="Guy L."/>
            <person name="Ettema T.J."/>
        </authorList>
    </citation>
    <scope>NUCLEOTIDE SEQUENCE</scope>
</reference>
<feature type="transmembrane region" description="Helical" evidence="1">
    <location>
        <begin position="7"/>
        <end position="28"/>
    </location>
</feature>
<name>A0A0F9HIV5_9ZZZZ</name>
<gene>
    <name evidence="2" type="ORF">LCGC14_1777780</name>
</gene>
<accession>A0A0F9HIV5</accession>
<dbReference type="AlphaFoldDB" id="A0A0F9HIV5"/>
<protein>
    <submittedName>
        <fullName evidence="2">Uncharacterized protein</fullName>
    </submittedName>
</protein>
<comment type="caution">
    <text evidence="2">The sequence shown here is derived from an EMBL/GenBank/DDBJ whole genome shotgun (WGS) entry which is preliminary data.</text>
</comment>
<proteinExistence type="predicted"/>
<sequence>MLRVLELGVVGAAALVGLFLAVALWIQFLWNGLAADVFSAPTLDFFDSLIAVAAIITVRLVTRVTVIRVKR</sequence>
<keyword evidence="1" id="KW-0812">Transmembrane</keyword>
<keyword evidence="1" id="KW-0472">Membrane</keyword>